<dbReference type="PANTHER" id="PTHR11697">
    <property type="entry name" value="GENERAL TRANSCRIPTION FACTOR 2-RELATED ZINC FINGER PROTEIN"/>
    <property type="match status" value="1"/>
</dbReference>
<evidence type="ECO:0000259" key="1">
    <source>
        <dbReference type="Pfam" id="PF14291"/>
    </source>
</evidence>
<keyword evidence="3" id="KW-1185">Reference proteome</keyword>
<dbReference type="OrthoDB" id="1426547at2759"/>
<feature type="domain" description="DUF4371" evidence="1">
    <location>
        <begin position="42"/>
        <end position="151"/>
    </location>
</feature>
<dbReference type="Pfam" id="PF14291">
    <property type="entry name" value="DUF4371"/>
    <property type="match status" value="1"/>
</dbReference>
<dbReference type="AlphaFoldDB" id="A0A835DLX3"/>
<comment type="caution">
    <text evidence="2">The sequence shown here is derived from an EMBL/GenBank/DDBJ whole genome shotgun (WGS) entry which is preliminary data.</text>
</comment>
<organism evidence="2 3">
    <name type="scientific">Tetracentron sinense</name>
    <name type="common">Spur-leaf</name>
    <dbReference type="NCBI Taxonomy" id="13715"/>
    <lineage>
        <taxon>Eukaryota</taxon>
        <taxon>Viridiplantae</taxon>
        <taxon>Streptophyta</taxon>
        <taxon>Embryophyta</taxon>
        <taxon>Tracheophyta</taxon>
        <taxon>Spermatophyta</taxon>
        <taxon>Magnoliopsida</taxon>
        <taxon>Trochodendrales</taxon>
        <taxon>Trochodendraceae</taxon>
        <taxon>Tetracentron</taxon>
    </lineage>
</organism>
<reference evidence="2 3" key="1">
    <citation type="submission" date="2020-04" db="EMBL/GenBank/DDBJ databases">
        <title>Plant Genome Project.</title>
        <authorList>
            <person name="Zhang R.-G."/>
        </authorList>
    </citation>
    <scope>NUCLEOTIDE SEQUENCE [LARGE SCALE GENOMIC DNA]</scope>
    <source>
        <strain evidence="2">YNK0</strain>
        <tissue evidence="2">Leaf</tissue>
    </source>
</reference>
<sequence length="293" mass="32878">MKRSPKQTSKRMVFSFPRKETEKQQHGRDIPPICFWKLKLFASNIQKDIVSAAGTETTNTIINEVGGALFTILIYKSCDIFIKEQLTVVLCYVDKWGSVTECFLGIVHATKTMVVSLKAVIDELFFKHGLSVARLCGQGYDGASNMQGKFNDLKMLIMNENEHAFYVHCFVHQLQLALVAVAKKHIQTAFFFNLVYNDLNIVGALCKHRDILREKQIVEVIEAFKSGEISSEHGLNKEICLKQIGDTCWGSQCGTLISLIVMFSSMIDVLEIVMEDGSHLEQKAEACGLLDST</sequence>
<evidence type="ECO:0000313" key="2">
    <source>
        <dbReference type="EMBL" id="KAF8404899.1"/>
    </source>
</evidence>
<protein>
    <recommendedName>
        <fullName evidence="1">DUF4371 domain-containing protein</fullName>
    </recommendedName>
</protein>
<dbReference type="EMBL" id="JABCRI010000006">
    <property type="protein sequence ID" value="KAF8404899.1"/>
    <property type="molecule type" value="Genomic_DNA"/>
</dbReference>
<dbReference type="InterPro" id="IPR025398">
    <property type="entry name" value="DUF4371"/>
</dbReference>
<proteinExistence type="predicted"/>
<dbReference type="PANTHER" id="PTHR11697:SF230">
    <property type="entry name" value="ZINC FINGER, MYM DOMAIN CONTAINING 1"/>
    <property type="match status" value="1"/>
</dbReference>
<evidence type="ECO:0000313" key="3">
    <source>
        <dbReference type="Proteomes" id="UP000655225"/>
    </source>
</evidence>
<gene>
    <name evidence="2" type="ORF">HHK36_009794</name>
</gene>
<accession>A0A835DLX3</accession>
<dbReference type="Proteomes" id="UP000655225">
    <property type="component" value="Unassembled WGS sequence"/>
</dbReference>
<dbReference type="InterPro" id="IPR055298">
    <property type="entry name" value="AtLOH3-like"/>
</dbReference>
<name>A0A835DLX3_TETSI</name>